<dbReference type="OrthoDB" id="18982at2759"/>
<comment type="subcellular location">
    <subcellularLocation>
        <location evidence="1">Endoplasmic reticulum membrane</location>
        <topology evidence="1">Peripheral membrane protein</topology>
    </subcellularLocation>
    <subcellularLocation>
        <location evidence="2">Preautophagosomal structure membrane</location>
        <topology evidence="2">Peripheral membrane protein</topology>
    </subcellularLocation>
</comment>
<sequence>MSRRLLQYAISRLGIIDTDVLDLENLDIAWGKNSVFEFKNVELRLEKLENVLQLPPFLRFSKAYITLLRITIPVDIYSSPIKVEVEGLQTELQVKDDEKLSHKNLDDGWEQKFQGKDPEKSHLKRDVKEKGLPTPQNLAQSFLESEPEKERTELEAAIFSEPYQSGTLFALGHDGETQTGMATSLALPTFISRFLQGITDRLQIKINNVETILNINVPIGDSKLSSLFETKDFVSVRLEIQEIDIKGVGQDLDIADINDEASKTVLDIGSRLIILSQIRGYLESESNLLNTLASSSTTSQSSHLDIDPRDSLDQIFNEIISLNPDDIEVSIKKSTISPLSNSIENQSRPQIRLATSRNLEIDSNNNYVSTKLKKQSIPENENNESPLNTIGHSDQKMSSDDPFTCSPLSKSSFPMDFIPQNLLNSDSKNLEISESWTHQPRKTSHQKSQSSILSSLPVLKNSEISVSQDHKPYIENTCSNEALHSKFSVAENEDTSIIQSTGNIMGSKPHSEDFSILSSNNESDISQSLFNEEGSMYMSALSHEYFLDQNSENVQNMSDKSTYPSITQLSPLAPKKAEGIPALQHGCQKFSYSQTEERICNVPTTDNHTSYPNDNASTCSTSVEDSKIRISLIERNITSRCRKNIFNFDYIKIYIPGIECASTINETTAELTKSTNSHDYDQVEPSFIDLPGSFSTNLENPRTCFGVDTEIPKSSSQSILSHSNDSNGIRINVGIIRVDFDVSVGRLILRLANLIRDIMKTQSSDSSNHVVNSELVETTFKLYIDKISLNFLDRLKGIVTSTTASDMLPSSGDILLKTDLVGLRLFSKISGASKKTSFSLRKFLFGYKDESILSFDSSYPMKSSLRDIKVSDGVDISAYLTQTSDIARFEVSTLPIKVSINLQKLDDTFSWFGGLSSVLNLGSSFASSATAMASSPCKSKNRGVRFETSIQTKDKNFLVRNKSDIRIGGCRLDLIGSECSLMLKTSAIKIVNRDEGIGLSVNKVKLSGPHFHQPNNTPAINVEITSIRLEILPSPKDRDFDRLLSLITPSKSKYDQDDDILLDTLLRQRNKGAVLRLTVDDLAAHITKIDEMSYFPELLEEVSKLATVAKYLPEDDSSGLLSLVLFRRFEFVAESGHAFGNLKLSLTELEIAQITLPILLAVSMESLSLSRNNIEKLIESTTIQGLQELGTKGPVIMARMIGNEIEPMIKIKLWNLNFEYHLPTFMCLLEFLENIKPLDISTNHSTSVASSLGFVREQKSKPFSQKNLTDKSSARPLNINVVLRDCTLGLNPLRLPSKVLLTLTEAHLNLILLKNDDVNLSLELKKVSILVIDDIANLASTKCALKKRQYMDGRSSQVTHLCSIGYVSIGYLSSAQVNFLMKTVDGEREIDVEACDDLFVLESCADSTQTLVAVLSGLVPANTYPGKETKYRTKVVPVHDLLASLSADAFGTAEGDYNFDDDFGVIDEVETNSLIDLEENDDFDFDPQYYGEKDEMDYEEKNSSNLITRETQDGVLLENLLEPDDSGDDAELEFQENHFGASSTLEGDTNKWNSTKNTYERLNSSRINRAPINIRVRDFHITWNLFDGYDWQYTRDTISKAVQEVTSKAIERRAQNERQSLSQIFDDEEETVIEDFLFNSIYIGVPANRDPRELTSAINQELNDTDTDSTATTNISSQYTRSSSGKKKTTKQLQLHRSKHHKITFDLRGVCVDFIAFPPGTGETQSSLNIRIHDFEIFDHIQTSTWKKFATYMQDAGQRQTDSNMLQVKILNVKPVEELAASEIVLKATILPLRLHIDQDALDFITRFFEFKDNTNPAQTSRVEEPFIQRVEVDSIKLKLDFKPKRVDYAGLRSGHTTEFMNFLILDGADIELRHTIIYGISGFEKLGKCLNDIWMPDVKRNQLPGILAGLAPVRPLVNVGSGFRHLVIVPIREYKKDGRIIRSISKGAAVFARTTGTELVKLGAKMAVGVQTILQGAEGFLSPSDDLKVIEESSGANSESKKLSLYANQPFGVLQGFRGGYNGLQRDLVLARDAIIAVSGEALDSGTAVGAFKAVGRHAPTVILRPAIGVVKASGQILMGATNSLDPVNLQRAEA</sequence>
<dbReference type="Proteomes" id="UP000237438">
    <property type="component" value="Unassembled WGS sequence"/>
</dbReference>
<feature type="compositionally biased region" description="Polar residues" evidence="13">
    <location>
        <begin position="377"/>
        <end position="392"/>
    </location>
</feature>
<evidence type="ECO:0000256" key="4">
    <source>
        <dbReference type="ARBA" id="ARBA00018070"/>
    </source>
</evidence>
<dbReference type="GO" id="GO:0034045">
    <property type="term" value="C:phagophore assembly site membrane"/>
    <property type="evidence" value="ECO:0007669"/>
    <property type="project" value="UniProtKB-SubCell"/>
</dbReference>
<dbReference type="PANTHER" id="PTHR13190">
    <property type="entry name" value="AUTOPHAGY-RELATED 2, ISOFORM A"/>
    <property type="match status" value="1"/>
</dbReference>
<keyword evidence="7" id="KW-0072">Autophagy</keyword>
<dbReference type="GO" id="GO:0005789">
    <property type="term" value="C:endoplasmic reticulum membrane"/>
    <property type="evidence" value="ECO:0007669"/>
    <property type="project" value="UniProtKB-SubCell"/>
</dbReference>
<comment type="catalytic activity">
    <reaction evidence="10">
        <text>a 1,2-diacyl-sn-glycero-3-phospho-L-serine(in) = a 1,2-diacyl-sn-glycero-3-phospho-L-serine(out)</text>
        <dbReference type="Rhea" id="RHEA:38663"/>
        <dbReference type="ChEBI" id="CHEBI:57262"/>
    </reaction>
</comment>
<feature type="region of interest" description="Disordered" evidence="13">
    <location>
        <begin position="370"/>
        <end position="405"/>
    </location>
</feature>
<dbReference type="GO" id="GO:0006869">
    <property type="term" value="P:lipid transport"/>
    <property type="evidence" value="ECO:0007669"/>
    <property type="project" value="UniProtKB-KW"/>
</dbReference>
<dbReference type="InterPro" id="IPR026849">
    <property type="entry name" value="ATG2"/>
</dbReference>
<comment type="caution">
    <text evidence="14">The sequence shown here is derived from an EMBL/GenBank/DDBJ whole genome shotgun (WGS) entry which is preliminary data.</text>
</comment>
<keyword evidence="8" id="KW-0445">Lipid transport</keyword>
<dbReference type="GO" id="GO:0061709">
    <property type="term" value="P:reticulophagy"/>
    <property type="evidence" value="ECO:0007669"/>
    <property type="project" value="TreeGrafter"/>
</dbReference>
<name>A0A2S4PPM6_9PEZI</name>
<keyword evidence="9" id="KW-0472">Membrane</keyword>
<dbReference type="STRING" id="225359.A0A2S4PPM6"/>
<organism evidence="14 15">
    <name type="scientific">Erysiphe pulchra</name>
    <dbReference type="NCBI Taxonomy" id="225359"/>
    <lineage>
        <taxon>Eukaryota</taxon>
        <taxon>Fungi</taxon>
        <taxon>Dikarya</taxon>
        <taxon>Ascomycota</taxon>
        <taxon>Pezizomycotina</taxon>
        <taxon>Leotiomycetes</taxon>
        <taxon>Erysiphales</taxon>
        <taxon>Erysiphaceae</taxon>
        <taxon>Erysiphe</taxon>
    </lineage>
</organism>
<feature type="region of interest" description="Disordered" evidence="13">
    <location>
        <begin position="1661"/>
        <end position="1691"/>
    </location>
</feature>
<evidence type="ECO:0000256" key="2">
    <source>
        <dbReference type="ARBA" id="ARBA00004623"/>
    </source>
</evidence>
<feature type="non-terminal residue" evidence="14">
    <location>
        <position position="2096"/>
    </location>
</feature>
<dbReference type="GO" id="GO:0034727">
    <property type="term" value="P:piecemeal microautophagy of the nucleus"/>
    <property type="evidence" value="ECO:0007669"/>
    <property type="project" value="TreeGrafter"/>
</dbReference>
<evidence type="ECO:0000256" key="11">
    <source>
        <dbReference type="ARBA" id="ARBA00024615"/>
    </source>
</evidence>
<feature type="region of interest" description="Disordered" evidence="13">
    <location>
        <begin position="106"/>
        <end position="146"/>
    </location>
</feature>
<evidence type="ECO:0000256" key="6">
    <source>
        <dbReference type="ARBA" id="ARBA00022824"/>
    </source>
</evidence>
<evidence type="ECO:0000313" key="14">
    <source>
        <dbReference type="EMBL" id="POS83977.1"/>
    </source>
</evidence>
<feature type="compositionally biased region" description="Polar residues" evidence="13">
    <location>
        <begin position="1674"/>
        <end position="1683"/>
    </location>
</feature>
<evidence type="ECO:0000256" key="1">
    <source>
        <dbReference type="ARBA" id="ARBA00004406"/>
    </source>
</evidence>
<keyword evidence="5" id="KW-0813">Transport</keyword>
<evidence type="ECO:0000313" key="15">
    <source>
        <dbReference type="Proteomes" id="UP000237438"/>
    </source>
</evidence>
<feature type="compositionally biased region" description="Basic and acidic residues" evidence="13">
    <location>
        <begin position="106"/>
        <end position="131"/>
    </location>
</feature>
<evidence type="ECO:0000256" key="12">
    <source>
        <dbReference type="ARBA" id="ARBA00024631"/>
    </source>
</evidence>
<gene>
    <name evidence="14" type="ORF">EPUL_005961</name>
</gene>
<dbReference type="GO" id="GO:0061908">
    <property type="term" value="C:phagophore"/>
    <property type="evidence" value="ECO:0007669"/>
    <property type="project" value="TreeGrafter"/>
</dbReference>
<evidence type="ECO:0000256" key="7">
    <source>
        <dbReference type="ARBA" id="ARBA00023006"/>
    </source>
</evidence>
<dbReference type="GO" id="GO:0043495">
    <property type="term" value="F:protein-membrane adaptor activity"/>
    <property type="evidence" value="ECO:0007669"/>
    <property type="project" value="TreeGrafter"/>
</dbReference>
<evidence type="ECO:0000256" key="8">
    <source>
        <dbReference type="ARBA" id="ARBA00023055"/>
    </source>
</evidence>
<keyword evidence="6" id="KW-0256">Endoplasmic reticulum</keyword>
<reference evidence="14 15" key="1">
    <citation type="submission" date="2017-10" db="EMBL/GenBank/DDBJ databases">
        <title>Development of genomic resources for the powdery mildew, Erysiphe pulchra.</title>
        <authorList>
            <person name="Wadl P.A."/>
            <person name="Mack B.M."/>
            <person name="Moore G."/>
            <person name="Beltz S.B."/>
        </authorList>
    </citation>
    <scope>NUCLEOTIDE SEQUENCE [LARGE SCALE GENOMIC DNA]</scope>
    <source>
        <strain evidence="14">Cflorida</strain>
    </source>
</reference>
<dbReference type="GO" id="GO:0000045">
    <property type="term" value="P:autophagosome assembly"/>
    <property type="evidence" value="ECO:0007669"/>
    <property type="project" value="TreeGrafter"/>
</dbReference>
<dbReference type="EMBL" id="PEDP01001245">
    <property type="protein sequence ID" value="POS83977.1"/>
    <property type="molecule type" value="Genomic_DNA"/>
</dbReference>
<comment type="similarity">
    <text evidence="3">Belongs to the ATG2 family.</text>
</comment>
<feature type="compositionally biased region" description="Polar residues" evidence="13">
    <location>
        <begin position="134"/>
        <end position="143"/>
    </location>
</feature>
<dbReference type="PANTHER" id="PTHR13190:SF1">
    <property type="entry name" value="AUTOPHAGY-RELATED 2, ISOFORM A"/>
    <property type="match status" value="1"/>
</dbReference>
<evidence type="ECO:0000256" key="9">
    <source>
        <dbReference type="ARBA" id="ARBA00023136"/>
    </source>
</evidence>
<protein>
    <recommendedName>
        <fullName evidence="4">Autophagy-related protein 2</fullName>
    </recommendedName>
</protein>
<keyword evidence="15" id="KW-1185">Reference proteome</keyword>
<evidence type="ECO:0000256" key="10">
    <source>
        <dbReference type="ARBA" id="ARBA00024479"/>
    </source>
</evidence>
<comment type="catalytic activity">
    <reaction evidence="12">
        <text>a 1,2-diacyl-sn-glycero-3-phosphocholine(in) = a 1,2-diacyl-sn-glycero-3-phosphocholine(out)</text>
        <dbReference type="Rhea" id="RHEA:38571"/>
        <dbReference type="ChEBI" id="CHEBI:57643"/>
    </reaction>
</comment>
<proteinExistence type="inferred from homology"/>
<dbReference type="Pfam" id="PF13329">
    <property type="entry name" value="ATG2_CAD"/>
    <property type="match status" value="1"/>
</dbReference>
<evidence type="ECO:0000256" key="5">
    <source>
        <dbReference type="ARBA" id="ARBA00022448"/>
    </source>
</evidence>
<evidence type="ECO:0000256" key="3">
    <source>
        <dbReference type="ARBA" id="ARBA00009714"/>
    </source>
</evidence>
<dbReference type="GO" id="GO:0032266">
    <property type="term" value="F:phosphatidylinositol-3-phosphate binding"/>
    <property type="evidence" value="ECO:0007669"/>
    <property type="project" value="TreeGrafter"/>
</dbReference>
<accession>A0A2S4PPM6</accession>
<comment type="catalytic activity">
    <reaction evidence="11">
        <text>a 1,2-diacyl-sn-glycero-3-phosphoethanolamine(in) = a 1,2-diacyl-sn-glycero-3-phosphoethanolamine(out)</text>
        <dbReference type="Rhea" id="RHEA:38895"/>
        <dbReference type="ChEBI" id="CHEBI:64612"/>
    </reaction>
</comment>
<evidence type="ECO:0000256" key="13">
    <source>
        <dbReference type="SAM" id="MobiDB-lite"/>
    </source>
</evidence>
<dbReference type="GO" id="GO:0061723">
    <property type="term" value="P:glycophagy"/>
    <property type="evidence" value="ECO:0007669"/>
    <property type="project" value="TreeGrafter"/>
</dbReference>
<dbReference type="GO" id="GO:0000422">
    <property type="term" value="P:autophagy of mitochondrion"/>
    <property type="evidence" value="ECO:0007669"/>
    <property type="project" value="TreeGrafter"/>
</dbReference>